<dbReference type="Proteomes" id="UP000466517">
    <property type="component" value="Chromosome"/>
</dbReference>
<evidence type="ECO:0000313" key="2">
    <source>
        <dbReference type="Proteomes" id="UP000466517"/>
    </source>
</evidence>
<protein>
    <submittedName>
        <fullName evidence="1">Uncharacterized protein</fullName>
    </submittedName>
</protein>
<sequence>MTPVLSRDNVIRRRRSVPFFHEGNYDALVECLPTCTGPENPPRYGPITGGEHVLAKTMSGRLLEAGGAESTLGDRAGAVIAGGVQG</sequence>
<reference evidence="1 2" key="1">
    <citation type="journal article" date="2019" name="Emerg. Microbes Infect.">
        <title>Comprehensive subspecies identification of 175 nontuberculous mycobacteria species based on 7547 genomic profiles.</title>
        <authorList>
            <person name="Matsumoto Y."/>
            <person name="Kinjo T."/>
            <person name="Motooka D."/>
            <person name="Nabeya D."/>
            <person name="Jung N."/>
            <person name="Uechi K."/>
            <person name="Horii T."/>
            <person name="Iida T."/>
            <person name="Fujita J."/>
            <person name="Nakamura S."/>
        </authorList>
    </citation>
    <scope>NUCLEOTIDE SEQUENCE [LARGE SCALE GENOMIC DNA]</scope>
    <source>
        <strain evidence="1 2">JCM 13574</strain>
    </source>
</reference>
<gene>
    <name evidence="1" type="ORF">MMAD_09790</name>
</gene>
<dbReference type="RefSeq" id="WP_163733300.1">
    <property type="nucleotide sequence ID" value="NZ_AP022610.1"/>
</dbReference>
<dbReference type="EMBL" id="AP022610">
    <property type="protein sequence ID" value="BBZ26684.1"/>
    <property type="molecule type" value="Genomic_DNA"/>
</dbReference>
<accession>A0A7I7XAU8</accession>
<evidence type="ECO:0000313" key="1">
    <source>
        <dbReference type="EMBL" id="BBZ26684.1"/>
    </source>
</evidence>
<dbReference type="KEGG" id="mmag:MMAD_09790"/>
<organism evidence="1 2">
    <name type="scientific">Mycolicibacterium madagascariense</name>
    <dbReference type="NCBI Taxonomy" id="212765"/>
    <lineage>
        <taxon>Bacteria</taxon>
        <taxon>Bacillati</taxon>
        <taxon>Actinomycetota</taxon>
        <taxon>Actinomycetes</taxon>
        <taxon>Mycobacteriales</taxon>
        <taxon>Mycobacteriaceae</taxon>
        <taxon>Mycolicibacterium</taxon>
    </lineage>
</organism>
<name>A0A7I7XAU8_9MYCO</name>
<dbReference type="SUPFAM" id="SSF51197">
    <property type="entry name" value="Clavaminate synthase-like"/>
    <property type="match status" value="1"/>
</dbReference>
<proteinExistence type="predicted"/>
<keyword evidence="2" id="KW-1185">Reference proteome</keyword>
<dbReference type="InterPro" id="IPR027443">
    <property type="entry name" value="IPNS-like_sf"/>
</dbReference>
<dbReference type="Gene3D" id="2.60.120.330">
    <property type="entry name" value="B-lactam Antibiotic, Isopenicillin N Synthase, Chain"/>
    <property type="match status" value="1"/>
</dbReference>
<dbReference type="AlphaFoldDB" id="A0A7I7XAU8"/>